<comment type="caution">
    <text evidence="6">The sequence shown here is derived from an EMBL/GenBank/DDBJ whole genome shotgun (WGS) entry which is preliminary data.</text>
</comment>
<keyword evidence="4" id="KW-0175">Coiled coil</keyword>
<comment type="similarity">
    <text evidence="1">Belongs to the type-I restriction system S methylase family.</text>
</comment>
<dbReference type="GO" id="GO:0003677">
    <property type="term" value="F:DNA binding"/>
    <property type="evidence" value="ECO:0007669"/>
    <property type="project" value="UniProtKB-KW"/>
</dbReference>
<evidence type="ECO:0000256" key="1">
    <source>
        <dbReference type="ARBA" id="ARBA00010923"/>
    </source>
</evidence>
<evidence type="ECO:0000256" key="4">
    <source>
        <dbReference type="SAM" id="Coils"/>
    </source>
</evidence>
<sequence>MTVIALAEIADQIRGVSYAKADVVDRPAEGFLPVLRANNITDDGLSFDDLVYVRAEKVSAKQQVRSGDIVIAASSGSISVVGKAAQAEHDLGMGFGAFCKVVRPSPKVHARYIGHFFKTRDYRRRMSALAAGANINNLKNEHIDEIEIPLPTLDEQKRIAGILDQADELRRKRQRAIDRLNQLGQAIFHEMFGDPVTNPKGFLIKKLGEVGILDRGVSKHRPRNDPALLGGEHPLIQTGDVANADGYIRNFTSTYSDLGLKQSRKWPSGTLCITIAANIGKTAILNIDACFPDSVVGFTPGTDTNAEYVQFWMSRVQKRLEEIAPQSAQKNINLAILRELPIPMPARALQDEFQKLIGVIETRKATFRAAEEGSEALFSSLQHRAFQGEL</sequence>
<dbReference type="Gene3D" id="3.90.220.20">
    <property type="entry name" value="DNA methylase specificity domains"/>
    <property type="match status" value="2"/>
</dbReference>
<evidence type="ECO:0000313" key="6">
    <source>
        <dbReference type="EMBL" id="MXP29697.1"/>
    </source>
</evidence>
<dbReference type="EMBL" id="WTYA01000010">
    <property type="protein sequence ID" value="MXP29697.1"/>
    <property type="molecule type" value="Genomic_DNA"/>
</dbReference>
<dbReference type="AlphaFoldDB" id="A0A845AJV6"/>
<evidence type="ECO:0000259" key="5">
    <source>
        <dbReference type="Pfam" id="PF01420"/>
    </source>
</evidence>
<dbReference type="SUPFAM" id="SSF116734">
    <property type="entry name" value="DNA methylase specificity domain"/>
    <property type="match status" value="2"/>
</dbReference>
<dbReference type="RefSeq" id="WP_160753991.1">
    <property type="nucleotide sequence ID" value="NZ_WTYA01000010.1"/>
</dbReference>
<feature type="domain" description="Type I restriction modification DNA specificity" evidence="5">
    <location>
        <begin position="3"/>
        <end position="174"/>
    </location>
</feature>
<accession>A0A845AJV6</accession>
<dbReference type="CDD" id="cd17252">
    <property type="entry name" value="RMtype1_S_EcoKI-TRD1-CR1_like"/>
    <property type="match status" value="1"/>
</dbReference>
<gene>
    <name evidence="6" type="ORF">GRI58_12850</name>
</gene>
<dbReference type="InterPro" id="IPR044946">
    <property type="entry name" value="Restrct_endonuc_typeI_TRD_sf"/>
</dbReference>
<keyword evidence="6" id="KW-0378">Hydrolase</keyword>
<dbReference type="GO" id="GO:0004519">
    <property type="term" value="F:endonuclease activity"/>
    <property type="evidence" value="ECO:0007669"/>
    <property type="project" value="UniProtKB-KW"/>
</dbReference>
<dbReference type="PANTHER" id="PTHR30408">
    <property type="entry name" value="TYPE-1 RESTRICTION ENZYME ECOKI SPECIFICITY PROTEIN"/>
    <property type="match status" value="1"/>
</dbReference>
<reference evidence="6 7" key="1">
    <citation type="submission" date="2019-12" db="EMBL/GenBank/DDBJ databases">
        <title>Genomic-based taxomic classification of the family Erythrobacteraceae.</title>
        <authorList>
            <person name="Xu L."/>
        </authorList>
    </citation>
    <scope>NUCLEOTIDE SEQUENCE [LARGE SCALE GENOMIC DNA]</scope>
    <source>
        <strain evidence="6 7">KEMB 9005-328</strain>
    </source>
</reference>
<keyword evidence="7" id="KW-1185">Reference proteome</keyword>
<dbReference type="GO" id="GO:0009307">
    <property type="term" value="P:DNA restriction-modification system"/>
    <property type="evidence" value="ECO:0007669"/>
    <property type="project" value="UniProtKB-KW"/>
</dbReference>
<feature type="coiled-coil region" evidence="4">
    <location>
        <begin position="159"/>
        <end position="186"/>
    </location>
</feature>
<keyword evidence="3" id="KW-0238">DNA-binding</keyword>
<organism evidence="6 7">
    <name type="scientific">Qipengyuania algicida</name>
    <dbReference type="NCBI Taxonomy" id="1836209"/>
    <lineage>
        <taxon>Bacteria</taxon>
        <taxon>Pseudomonadati</taxon>
        <taxon>Pseudomonadota</taxon>
        <taxon>Alphaproteobacteria</taxon>
        <taxon>Sphingomonadales</taxon>
        <taxon>Erythrobacteraceae</taxon>
        <taxon>Qipengyuania</taxon>
    </lineage>
</organism>
<dbReference type="InterPro" id="IPR000055">
    <property type="entry name" value="Restrct_endonuc_typeI_TRD"/>
</dbReference>
<dbReference type="Proteomes" id="UP000439780">
    <property type="component" value="Unassembled WGS sequence"/>
</dbReference>
<dbReference type="OrthoDB" id="164285at2"/>
<dbReference type="CDD" id="cd17282">
    <property type="entry name" value="RMtype1_S_Eco16444ORF1681_TRD1-CR1_like"/>
    <property type="match status" value="1"/>
</dbReference>
<dbReference type="PANTHER" id="PTHR30408:SF12">
    <property type="entry name" value="TYPE I RESTRICTION ENZYME MJAVIII SPECIFICITY SUBUNIT"/>
    <property type="match status" value="1"/>
</dbReference>
<proteinExistence type="inferred from homology"/>
<dbReference type="Pfam" id="PF01420">
    <property type="entry name" value="Methylase_S"/>
    <property type="match status" value="2"/>
</dbReference>
<evidence type="ECO:0000256" key="2">
    <source>
        <dbReference type="ARBA" id="ARBA00022747"/>
    </source>
</evidence>
<name>A0A845AJV6_9SPHN</name>
<keyword evidence="6" id="KW-0540">Nuclease</keyword>
<keyword evidence="2" id="KW-0680">Restriction system</keyword>
<evidence type="ECO:0000256" key="3">
    <source>
        <dbReference type="ARBA" id="ARBA00023125"/>
    </source>
</evidence>
<feature type="domain" description="Type I restriction modification DNA specificity" evidence="5">
    <location>
        <begin position="200"/>
        <end position="348"/>
    </location>
</feature>
<evidence type="ECO:0000313" key="7">
    <source>
        <dbReference type="Proteomes" id="UP000439780"/>
    </source>
</evidence>
<keyword evidence="6" id="KW-0255">Endonuclease</keyword>
<dbReference type="InterPro" id="IPR052021">
    <property type="entry name" value="Type-I_RS_S_subunit"/>
</dbReference>
<protein>
    <submittedName>
        <fullName evidence="6">Restriction endonuclease subunit S</fullName>
    </submittedName>
</protein>